<keyword evidence="5" id="KW-0732">Signal</keyword>
<keyword evidence="3" id="KW-0393">Immunoglobulin domain</keyword>
<dbReference type="GO" id="GO:0005102">
    <property type="term" value="F:signaling receptor binding"/>
    <property type="evidence" value="ECO:0007669"/>
    <property type="project" value="TreeGrafter"/>
</dbReference>
<dbReference type="GeneID" id="108901471"/>
<dbReference type="InterPro" id="IPR013106">
    <property type="entry name" value="Ig_V-set"/>
</dbReference>
<dbReference type="Pfam" id="PF07686">
    <property type="entry name" value="V-set"/>
    <property type="match status" value="2"/>
</dbReference>
<dbReference type="InterPro" id="IPR036179">
    <property type="entry name" value="Ig-like_dom_sf"/>
</dbReference>
<feature type="chain" id="PRO_5042619161" evidence="5">
    <location>
        <begin position="31"/>
        <end position="379"/>
    </location>
</feature>
<dbReference type="GO" id="GO:0009897">
    <property type="term" value="C:external side of plasma membrane"/>
    <property type="evidence" value="ECO:0007669"/>
    <property type="project" value="TreeGrafter"/>
</dbReference>
<feature type="domain" description="Ig-like" evidence="6">
    <location>
        <begin position="248"/>
        <end position="318"/>
    </location>
</feature>
<dbReference type="PROSITE" id="PS50835">
    <property type="entry name" value="IG_LIKE"/>
    <property type="match status" value="3"/>
</dbReference>
<dbReference type="InterPro" id="IPR003598">
    <property type="entry name" value="Ig_sub2"/>
</dbReference>
<dbReference type="GO" id="GO:0001817">
    <property type="term" value="P:regulation of cytokine production"/>
    <property type="evidence" value="ECO:0007669"/>
    <property type="project" value="TreeGrafter"/>
</dbReference>
<dbReference type="InterPro" id="IPR050504">
    <property type="entry name" value="IgSF_BTN/MOG"/>
</dbReference>
<evidence type="ECO:0000256" key="3">
    <source>
        <dbReference type="ARBA" id="ARBA00023319"/>
    </source>
</evidence>
<reference evidence="8" key="1">
    <citation type="submission" date="2025-08" db="UniProtKB">
        <authorList>
            <consortium name="RefSeq"/>
        </authorList>
    </citation>
    <scope>IDENTIFICATION</scope>
    <source>
        <tissue evidence="8">Brain</tissue>
    </source>
</reference>
<evidence type="ECO:0000256" key="2">
    <source>
        <dbReference type="ARBA" id="ARBA00023136"/>
    </source>
</evidence>
<feature type="domain" description="Ig-like" evidence="6">
    <location>
        <begin position="128"/>
        <end position="227"/>
    </location>
</feature>
<dbReference type="Gene3D" id="2.60.40.10">
    <property type="entry name" value="Immunoglobulins"/>
    <property type="match status" value="3"/>
</dbReference>
<evidence type="ECO:0000256" key="4">
    <source>
        <dbReference type="SAM" id="Phobius"/>
    </source>
</evidence>
<dbReference type="KEGG" id="lcf:108901471"/>
<dbReference type="SMART" id="SM00406">
    <property type="entry name" value="IGv"/>
    <property type="match status" value="2"/>
</dbReference>
<sequence>MFNVQMSWTNMELLPLVCLCLLTWSGTTFADGNETEIRVLEGRNATLPCSLSSRENIGLRRFEWKKGGQKKVLVYDGGVHSNNGFSGQDPQFKGRVSYFEDGLRNGNASITIRDTKLTDSGDYTCEFPGRQEKCHIKLVVETKIIVLEGRNATLPCSLSSRESIGLRRIEWMKDGQQEVLVYDSSRLSGQDPQFKDRVSYSEDGLRNGNASITIRDTKVADSGIYTCKFPGRQEICHIKLVVGAAVNPSVITLRVTQDWAALQCVVRGASPQTEVEWQDGSGHNLTAQLQVFDRDGRYDIILQTTVTKTDIYRCVATQKEISHQTHAWTYVFICGRHSGLVAGVAVGAVLGTLVVVGVVLAVLRARGYRCIKGSRSNTF</sequence>
<evidence type="ECO:0000313" key="7">
    <source>
        <dbReference type="Proteomes" id="UP000694890"/>
    </source>
</evidence>
<organism evidence="7 8">
    <name type="scientific">Lates calcarifer</name>
    <name type="common">Barramundi</name>
    <name type="synonym">Holocentrus calcarifer</name>
    <dbReference type="NCBI Taxonomy" id="8187"/>
    <lineage>
        <taxon>Eukaryota</taxon>
        <taxon>Metazoa</taxon>
        <taxon>Chordata</taxon>
        <taxon>Craniata</taxon>
        <taxon>Vertebrata</taxon>
        <taxon>Euteleostomi</taxon>
        <taxon>Actinopterygii</taxon>
        <taxon>Neopterygii</taxon>
        <taxon>Teleostei</taxon>
        <taxon>Neoteleostei</taxon>
        <taxon>Acanthomorphata</taxon>
        <taxon>Carangaria</taxon>
        <taxon>Carangaria incertae sedis</taxon>
        <taxon>Centropomidae</taxon>
        <taxon>Lates</taxon>
    </lineage>
</organism>
<keyword evidence="4" id="KW-0812">Transmembrane</keyword>
<evidence type="ECO:0000256" key="1">
    <source>
        <dbReference type="ARBA" id="ARBA00004370"/>
    </source>
</evidence>
<keyword evidence="4" id="KW-1133">Transmembrane helix</keyword>
<accession>A0AAJ7VKF6</accession>
<dbReference type="SMART" id="SM00409">
    <property type="entry name" value="IG"/>
    <property type="match status" value="3"/>
</dbReference>
<dbReference type="GO" id="GO:0050852">
    <property type="term" value="P:T cell receptor signaling pathway"/>
    <property type="evidence" value="ECO:0007669"/>
    <property type="project" value="TreeGrafter"/>
</dbReference>
<comment type="subcellular location">
    <subcellularLocation>
        <location evidence="1">Membrane</location>
    </subcellularLocation>
</comment>
<evidence type="ECO:0000256" key="5">
    <source>
        <dbReference type="SAM" id="SignalP"/>
    </source>
</evidence>
<protein>
    <submittedName>
        <fullName evidence="8">CD276 antigen isoform X1</fullName>
    </submittedName>
</protein>
<proteinExistence type="predicted"/>
<feature type="domain" description="Ig-like" evidence="6">
    <location>
        <begin position="15"/>
        <end position="125"/>
    </location>
</feature>
<feature type="signal peptide" evidence="5">
    <location>
        <begin position="1"/>
        <end position="30"/>
    </location>
</feature>
<evidence type="ECO:0000313" key="8">
    <source>
        <dbReference type="RefSeq" id="XP_018558457.1"/>
    </source>
</evidence>
<name>A0AAJ7VKF6_LATCA</name>
<dbReference type="PANTHER" id="PTHR24100">
    <property type="entry name" value="BUTYROPHILIN"/>
    <property type="match status" value="1"/>
</dbReference>
<keyword evidence="2 4" id="KW-0472">Membrane</keyword>
<dbReference type="Proteomes" id="UP000694890">
    <property type="component" value="Linkage group LG12"/>
</dbReference>
<dbReference type="SUPFAM" id="SSF48726">
    <property type="entry name" value="Immunoglobulin"/>
    <property type="match status" value="3"/>
</dbReference>
<gene>
    <name evidence="8" type="primary">LOC108901471</name>
</gene>
<feature type="transmembrane region" description="Helical" evidence="4">
    <location>
        <begin position="340"/>
        <end position="363"/>
    </location>
</feature>
<evidence type="ECO:0000259" key="6">
    <source>
        <dbReference type="PROSITE" id="PS50835"/>
    </source>
</evidence>
<dbReference type="SMART" id="SM00408">
    <property type="entry name" value="IGc2"/>
    <property type="match status" value="2"/>
</dbReference>
<dbReference type="InterPro" id="IPR013783">
    <property type="entry name" value="Ig-like_fold"/>
</dbReference>
<dbReference type="InterPro" id="IPR003599">
    <property type="entry name" value="Ig_sub"/>
</dbReference>
<dbReference type="RefSeq" id="XP_018558457.1">
    <property type="nucleotide sequence ID" value="XM_018702941.2"/>
</dbReference>
<dbReference type="AlphaFoldDB" id="A0AAJ7VKF6"/>
<dbReference type="InterPro" id="IPR007110">
    <property type="entry name" value="Ig-like_dom"/>
</dbReference>
<dbReference type="PANTHER" id="PTHR24100:SF151">
    <property type="entry name" value="ICOS LIGAND"/>
    <property type="match status" value="1"/>
</dbReference>